<keyword evidence="3" id="KW-1185">Reference proteome</keyword>
<protein>
    <recommendedName>
        <fullName evidence="4">PEP-CTERM sorting domain-containing protein</fullName>
    </recommendedName>
</protein>
<evidence type="ECO:0000313" key="2">
    <source>
        <dbReference type="EMBL" id="NMG22926.1"/>
    </source>
</evidence>
<dbReference type="Proteomes" id="UP000718564">
    <property type="component" value="Unassembled WGS sequence"/>
</dbReference>
<feature type="signal peptide" evidence="1">
    <location>
        <begin position="1"/>
        <end position="29"/>
    </location>
</feature>
<sequence>MMINRLAKVISAATVLAMAVSLAPQSASAQTVSSTPQPAPAQQQPVSVLEELPPGRVSSPVNGFPEDTLEFNINTSAPNSSAPNNAKIFYGAIQNPVYIDEPSPGIDNSTETRKEYKFNPGDLKVSPVEISDELRDVLNQSRDDQGPSSFENKYGNTVVKYESRLEDNSNPKNFVNFAFYAPATEPFTNLNSLSVFNASNLTPFLNSQGQVRFPKYLSPLNGPLLDPQPNTTLLSLTPIPDNVTKVPEPAATASLLGFGIVSTALLRKRNKRLETSLSNGQR</sequence>
<evidence type="ECO:0000256" key="1">
    <source>
        <dbReference type="SAM" id="SignalP"/>
    </source>
</evidence>
<comment type="caution">
    <text evidence="2">The sequence shown here is derived from an EMBL/GenBank/DDBJ whole genome shotgun (WGS) entry which is preliminary data.</text>
</comment>
<gene>
    <name evidence="2" type="ORF">DP116_27250</name>
</gene>
<keyword evidence="1" id="KW-0732">Signal</keyword>
<organism evidence="2 3">
    <name type="scientific">Brasilonema bromeliae SPC951</name>
    <dbReference type="NCBI Taxonomy" id="385972"/>
    <lineage>
        <taxon>Bacteria</taxon>
        <taxon>Bacillati</taxon>
        <taxon>Cyanobacteriota</taxon>
        <taxon>Cyanophyceae</taxon>
        <taxon>Nostocales</taxon>
        <taxon>Scytonemataceae</taxon>
        <taxon>Brasilonema</taxon>
        <taxon>Bromeliae group (in: Brasilonema)</taxon>
    </lineage>
</organism>
<reference evidence="2 3" key="1">
    <citation type="submission" date="2018-06" db="EMBL/GenBank/DDBJ databases">
        <title>Comparative genomics of Brasilonema spp. strains.</title>
        <authorList>
            <person name="Alvarenga D.O."/>
            <person name="Fiore M.F."/>
            <person name="Varani A.M."/>
        </authorList>
    </citation>
    <scope>NUCLEOTIDE SEQUENCE [LARGE SCALE GENOMIC DNA]</scope>
    <source>
        <strain evidence="2 3">SPC951</strain>
    </source>
</reference>
<proteinExistence type="predicted"/>
<evidence type="ECO:0000313" key="3">
    <source>
        <dbReference type="Proteomes" id="UP000718564"/>
    </source>
</evidence>
<dbReference type="RefSeq" id="WP_169158100.1">
    <property type="nucleotide sequence ID" value="NZ_CAWPJE010000365.1"/>
</dbReference>
<dbReference type="EMBL" id="QMEB01000347">
    <property type="protein sequence ID" value="NMG22926.1"/>
    <property type="molecule type" value="Genomic_DNA"/>
</dbReference>
<accession>A0ABX1PF16</accession>
<feature type="chain" id="PRO_5046639514" description="PEP-CTERM sorting domain-containing protein" evidence="1">
    <location>
        <begin position="30"/>
        <end position="282"/>
    </location>
</feature>
<name>A0ABX1PF16_9CYAN</name>
<evidence type="ECO:0008006" key="4">
    <source>
        <dbReference type="Google" id="ProtNLM"/>
    </source>
</evidence>